<dbReference type="AlphaFoldDB" id="A0A934U3V6"/>
<keyword evidence="1" id="KW-1133">Transmembrane helix</keyword>
<gene>
    <name evidence="2" type="ORF">JGU71_13105</name>
</gene>
<keyword evidence="3" id="KW-1185">Reference proteome</keyword>
<keyword evidence="1" id="KW-0812">Transmembrane</keyword>
<evidence type="ECO:0000256" key="1">
    <source>
        <dbReference type="SAM" id="Phobius"/>
    </source>
</evidence>
<evidence type="ECO:0000313" key="3">
    <source>
        <dbReference type="Proteomes" id="UP000655868"/>
    </source>
</evidence>
<dbReference type="RefSeq" id="WP_199704617.1">
    <property type="nucleotide sequence ID" value="NZ_JAEMNV010000004.1"/>
</dbReference>
<accession>A0A934U3V6</accession>
<feature type="transmembrane region" description="Helical" evidence="1">
    <location>
        <begin position="63"/>
        <end position="80"/>
    </location>
</feature>
<name>A0A934U3V6_9NOCA</name>
<comment type="caution">
    <text evidence="2">The sequence shown here is derived from an EMBL/GenBank/DDBJ whole genome shotgun (WGS) entry which is preliminary data.</text>
</comment>
<reference evidence="2" key="1">
    <citation type="submission" date="2020-12" db="EMBL/GenBank/DDBJ databases">
        <title>Antrihabitans popcorni sp. nov. and Antrihabitans auranticaus sp. nov., isolated from a larva cave.</title>
        <authorList>
            <person name="Lee S.D."/>
            <person name="Kim I.S."/>
        </authorList>
    </citation>
    <scope>NUCLEOTIDE SEQUENCE</scope>
    <source>
        <strain evidence="2">YC3-6</strain>
    </source>
</reference>
<proteinExistence type="predicted"/>
<feature type="transmembrane region" description="Helical" evidence="1">
    <location>
        <begin position="38"/>
        <end position="56"/>
    </location>
</feature>
<feature type="transmembrane region" description="Helical" evidence="1">
    <location>
        <begin position="92"/>
        <end position="114"/>
    </location>
</feature>
<evidence type="ECO:0000313" key="2">
    <source>
        <dbReference type="EMBL" id="MBJ8339827.1"/>
    </source>
</evidence>
<organism evidence="2 3">
    <name type="scientific">Antrihabitans stalagmiti</name>
    <dbReference type="NCBI Taxonomy" id="2799499"/>
    <lineage>
        <taxon>Bacteria</taxon>
        <taxon>Bacillati</taxon>
        <taxon>Actinomycetota</taxon>
        <taxon>Actinomycetes</taxon>
        <taxon>Mycobacteriales</taxon>
        <taxon>Nocardiaceae</taxon>
        <taxon>Antrihabitans</taxon>
    </lineage>
</organism>
<dbReference type="EMBL" id="JAEMNV010000004">
    <property type="protein sequence ID" value="MBJ8339827.1"/>
    <property type="molecule type" value="Genomic_DNA"/>
</dbReference>
<protein>
    <submittedName>
        <fullName evidence="2">Uncharacterized protein</fullName>
    </submittedName>
</protein>
<sequence length="174" mass="17522">MPASPTIARVRGCVVGAFVGALAVAAHGSAGGEYPSGTALTLLVIACGALGATAATITRPGPLGIAALLAGGQLLGHYALSVTADHSHAGGFGLGAMALAHCVATVASAFLIVVAERLLAVVTNALRAALRREPSRPPITQGPLPIRLERAYPQFNDLLRDSISRRGPPAVCSF</sequence>
<dbReference type="Proteomes" id="UP000655868">
    <property type="component" value="Unassembled WGS sequence"/>
</dbReference>
<keyword evidence="1" id="KW-0472">Membrane</keyword>